<reference evidence="1" key="1">
    <citation type="submission" date="2020-05" db="EMBL/GenBank/DDBJ databases">
        <title>Large-scale comparative analyses of tick genomes elucidate their genetic diversity and vector capacities.</title>
        <authorList>
            <person name="Jia N."/>
            <person name="Wang J."/>
            <person name="Shi W."/>
            <person name="Du L."/>
            <person name="Sun Y."/>
            <person name="Zhan W."/>
            <person name="Jiang J."/>
            <person name="Wang Q."/>
            <person name="Zhang B."/>
            <person name="Ji P."/>
            <person name="Sakyi L.B."/>
            <person name="Cui X."/>
            <person name="Yuan T."/>
            <person name="Jiang B."/>
            <person name="Yang W."/>
            <person name="Lam T.T.-Y."/>
            <person name="Chang Q."/>
            <person name="Ding S."/>
            <person name="Wang X."/>
            <person name="Zhu J."/>
            <person name="Ruan X."/>
            <person name="Zhao L."/>
            <person name="Wei J."/>
            <person name="Que T."/>
            <person name="Du C."/>
            <person name="Cheng J."/>
            <person name="Dai P."/>
            <person name="Han X."/>
            <person name="Huang E."/>
            <person name="Gao Y."/>
            <person name="Liu J."/>
            <person name="Shao H."/>
            <person name="Ye R."/>
            <person name="Li L."/>
            <person name="Wei W."/>
            <person name="Wang X."/>
            <person name="Wang C."/>
            <person name="Yang T."/>
            <person name="Huo Q."/>
            <person name="Li W."/>
            <person name="Guo W."/>
            <person name="Chen H."/>
            <person name="Zhou L."/>
            <person name="Ni X."/>
            <person name="Tian J."/>
            <person name="Zhou Y."/>
            <person name="Sheng Y."/>
            <person name="Liu T."/>
            <person name="Pan Y."/>
            <person name="Xia L."/>
            <person name="Li J."/>
            <person name="Zhao F."/>
            <person name="Cao W."/>
        </authorList>
    </citation>
    <scope>NUCLEOTIDE SEQUENCE</scope>
    <source>
        <strain evidence="1">Dsil-2018</strain>
    </source>
</reference>
<evidence type="ECO:0000313" key="1">
    <source>
        <dbReference type="EMBL" id="KAH7955120.1"/>
    </source>
</evidence>
<comment type="caution">
    <text evidence="1">The sequence shown here is derived from an EMBL/GenBank/DDBJ whole genome shotgun (WGS) entry which is preliminary data.</text>
</comment>
<proteinExistence type="predicted"/>
<gene>
    <name evidence="1" type="ORF">HPB49_024589</name>
</gene>
<sequence length="208" mass="23374">MAADELKSNRVRSKGTSCAQSFATAQKASIHIYKPEEPAALDGKSSQRRVFCRYRSYYQRDQQLISLKRISTDAAEGRNFAANDQNELLGAHAADFDITRLSVQLVLLPTLLRDESPAASERILQILPRKSAGMRKMMYQVVRYLQLVFSVAASGCFRRAIFQCSEARKNIFAQSNHAEEADKHSPPPRAQEQSCGTALGCRYERVRV</sequence>
<evidence type="ECO:0000313" key="2">
    <source>
        <dbReference type="Proteomes" id="UP000821865"/>
    </source>
</evidence>
<organism evidence="1 2">
    <name type="scientific">Dermacentor silvarum</name>
    <name type="common">Tick</name>
    <dbReference type="NCBI Taxonomy" id="543639"/>
    <lineage>
        <taxon>Eukaryota</taxon>
        <taxon>Metazoa</taxon>
        <taxon>Ecdysozoa</taxon>
        <taxon>Arthropoda</taxon>
        <taxon>Chelicerata</taxon>
        <taxon>Arachnida</taxon>
        <taxon>Acari</taxon>
        <taxon>Parasitiformes</taxon>
        <taxon>Ixodida</taxon>
        <taxon>Ixodoidea</taxon>
        <taxon>Ixodidae</taxon>
        <taxon>Rhipicephalinae</taxon>
        <taxon>Dermacentor</taxon>
    </lineage>
</organism>
<dbReference type="Proteomes" id="UP000821865">
    <property type="component" value="Chromosome 4"/>
</dbReference>
<dbReference type="EMBL" id="CM023473">
    <property type="protein sequence ID" value="KAH7955120.1"/>
    <property type="molecule type" value="Genomic_DNA"/>
</dbReference>
<protein>
    <submittedName>
        <fullName evidence="1">Uncharacterized protein</fullName>
    </submittedName>
</protein>
<name>A0ACB8D0X6_DERSI</name>
<keyword evidence="2" id="KW-1185">Reference proteome</keyword>
<accession>A0ACB8D0X6</accession>